<reference evidence="2 3" key="1">
    <citation type="submission" date="2018-10" db="EMBL/GenBank/DDBJ databases">
        <title>Genomic Encyclopedia of Archaeal and Bacterial Type Strains, Phase II (KMG-II): from individual species to whole genera.</title>
        <authorList>
            <person name="Goeker M."/>
        </authorList>
    </citation>
    <scope>NUCLEOTIDE SEQUENCE [LARGE SCALE GENOMIC DNA]</scope>
    <source>
        <strain evidence="2 3">RP-AC37</strain>
    </source>
</reference>
<protein>
    <submittedName>
        <fullName evidence="2">Dihydrofolate reductase</fullName>
    </submittedName>
</protein>
<dbReference type="Pfam" id="PF01872">
    <property type="entry name" value="RibD_C"/>
    <property type="match status" value="1"/>
</dbReference>
<accession>A0A420XNE2</accession>
<dbReference type="RefSeq" id="WP_121194360.1">
    <property type="nucleotide sequence ID" value="NZ_RBWV01000013.1"/>
</dbReference>
<dbReference type="GO" id="GO:0008703">
    <property type="term" value="F:5-amino-6-(5-phosphoribosylamino)uracil reductase activity"/>
    <property type="evidence" value="ECO:0007669"/>
    <property type="project" value="InterPro"/>
</dbReference>
<dbReference type="GO" id="GO:0009231">
    <property type="term" value="P:riboflavin biosynthetic process"/>
    <property type="evidence" value="ECO:0007669"/>
    <property type="project" value="InterPro"/>
</dbReference>
<dbReference type="EMBL" id="RBWV01000013">
    <property type="protein sequence ID" value="RKS72785.1"/>
    <property type="molecule type" value="Genomic_DNA"/>
</dbReference>
<organism evidence="2 3">
    <name type="scientific">Motilibacter peucedani</name>
    <dbReference type="NCBI Taxonomy" id="598650"/>
    <lineage>
        <taxon>Bacteria</taxon>
        <taxon>Bacillati</taxon>
        <taxon>Actinomycetota</taxon>
        <taxon>Actinomycetes</taxon>
        <taxon>Motilibacterales</taxon>
        <taxon>Motilibacteraceae</taxon>
        <taxon>Motilibacter</taxon>
    </lineage>
</organism>
<dbReference type="Proteomes" id="UP000281955">
    <property type="component" value="Unassembled WGS sequence"/>
</dbReference>
<gene>
    <name evidence="2" type="ORF">CLV35_3036</name>
</gene>
<keyword evidence="3" id="KW-1185">Reference proteome</keyword>
<dbReference type="PANTHER" id="PTHR38011:SF11">
    <property type="entry name" value="2,5-DIAMINO-6-RIBOSYLAMINO-4(3H)-PYRIMIDINONE 5'-PHOSPHATE REDUCTASE"/>
    <property type="match status" value="1"/>
</dbReference>
<sequence length="181" mass="19782">MLVMSMSASVDGFVNDREGGFAWTEPDDELFALHTELVGSLGGYLLGRRLYEAMLPWEDDPAMRADAAMDRFADIWCALPKVVFSRTLDRVQGNARLARAPLAEEAAALGAGGKDVQTGGATLAAAAFELGLVDELQVFRCPVIAGGGTRHLPPLQQPVRLRLVESRTFPSQVVYERYQRE</sequence>
<evidence type="ECO:0000313" key="3">
    <source>
        <dbReference type="Proteomes" id="UP000281955"/>
    </source>
</evidence>
<dbReference type="InterPro" id="IPR050765">
    <property type="entry name" value="Riboflavin_Biosynth_HTPR"/>
</dbReference>
<dbReference type="Gene3D" id="3.40.430.10">
    <property type="entry name" value="Dihydrofolate Reductase, subunit A"/>
    <property type="match status" value="1"/>
</dbReference>
<dbReference type="AlphaFoldDB" id="A0A420XNE2"/>
<dbReference type="InterPro" id="IPR024072">
    <property type="entry name" value="DHFR-like_dom_sf"/>
</dbReference>
<evidence type="ECO:0000313" key="2">
    <source>
        <dbReference type="EMBL" id="RKS72785.1"/>
    </source>
</evidence>
<comment type="caution">
    <text evidence="2">The sequence shown here is derived from an EMBL/GenBank/DDBJ whole genome shotgun (WGS) entry which is preliminary data.</text>
</comment>
<dbReference type="OrthoDB" id="7949219at2"/>
<dbReference type="PANTHER" id="PTHR38011">
    <property type="entry name" value="DIHYDROFOLATE REDUCTASE FAMILY PROTEIN (AFU_ORTHOLOGUE AFUA_8G06820)"/>
    <property type="match status" value="1"/>
</dbReference>
<evidence type="ECO:0000259" key="1">
    <source>
        <dbReference type="Pfam" id="PF01872"/>
    </source>
</evidence>
<dbReference type="InParanoid" id="A0A420XNE2"/>
<proteinExistence type="predicted"/>
<name>A0A420XNE2_9ACTN</name>
<dbReference type="InterPro" id="IPR002734">
    <property type="entry name" value="RibDG_C"/>
</dbReference>
<dbReference type="SUPFAM" id="SSF53597">
    <property type="entry name" value="Dihydrofolate reductase-like"/>
    <property type="match status" value="1"/>
</dbReference>
<feature type="domain" description="Bacterial bifunctional deaminase-reductase C-terminal" evidence="1">
    <location>
        <begin position="2"/>
        <end position="175"/>
    </location>
</feature>